<reference evidence="3 4" key="1">
    <citation type="journal article" date="2019" name="ISME J.">
        <title>Insights into ecological role of a new deltaproteobacterial order Candidatus Acidulodesulfobacterales by metagenomics and metatranscriptomics.</title>
        <authorList>
            <person name="Tan S."/>
            <person name="Liu J."/>
            <person name="Fang Y."/>
            <person name="Hedlund B.P."/>
            <person name="Lian Z.H."/>
            <person name="Huang L.Y."/>
            <person name="Li J.T."/>
            <person name="Huang L.N."/>
            <person name="Li W.J."/>
            <person name="Jiang H.C."/>
            <person name="Dong H.L."/>
            <person name="Shu W.S."/>
        </authorList>
    </citation>
    <scope>NUCLEOTIDE SEQUENCE [LARGE SCALE GENOMIC DNA]</scope>
    <source>
        <strain evidence="3">AP1</strain>
    </source>
</reference>
<dbReference type="PROSITE" id="PS01148">
    <property type="entry name" value="UPF0033"/>
    <property type="match status" value="1"/>
</dbReference>
<keyword evidence="3" id="KW-0808">Transferase</keyword>
<evidence type="ECO:0000259" key="2">
    <source>
        <dbReference type="PROSITE" id="PS01148"/>
    </source>
</evidence>
<name>A0A519BLA0_9DELT</name>
<sequence length="86" mass="9908">MAEEKDLENEKPDEILDVVGEVCPNTELMAEKKLSKMKVGQVLEVYTDHEAAIENSFPSMLNKLKYPYYVIKTGPRKYTLKIRKTS</sequence>
<comment type="similarity">
    <text evidence="1">Belongs to the sulfur carrier protein TusA family.</text>
</comment>
<comment type="caution">
    <text evidence="3">The sequence shown here is derived from an EMBL/GenBank/DDBJ whole genome shotgun (WGS) entry which is preliminary data.</text>
</comment>
<dbReference type="EMBL" id="SGBB01000016">
    <property type="protein sequence ID" value="RZD18033.1"/>
    <property type="molecule type" value="Genomic_DNA"/>
</dbReference>
<feature type="domain" description="UPF0033" evidence="2">
    <location>
        <begin position="16"/>
        <end position="40"/>
    </location>
</feature>
<dbReference type="Pfam" id="PF01206">
    <property type="entry name" value="TusA"/>
    <property type="match status" value="1"/>
</dbReference>
<evidence type="ECO:0000313" key="4">
    <source>
        <dbReference type="Proteomes" id="UP000319296"/>
    </source>
</evidence>
<dbReference type="InterPro" id="IPR001455">
    <property type="entry name" value="TusA-like"/>
</dbReference>
<evidence type="ECO:0000313" key="3">
    <source>
        <dbReference type="EMBL" id="RZD18033.1"/>
    </source>
</evidence>
<proteinExistence type="inferred from homology"/>
<protein>
    <submittedName>
        <fullName evidence="3">Sulfurtransferase TusA family protein</fullName>
    </submittedName>
</protein>
<dbReference type="Gene3D" id="3.30.110.40">
    <property type="entry name" value="TusA-like domain"/>
    <property type="match status" value="1"/>
</dbReference>
<dbReference type="CDD" id="cd00291">
    <property type="entry name" value="SirA_YedF_YeeD"/>
    <property type="match status" value="1"/>
</dbReference>
<organism evidence="3 4">
    <name type="scientific">Candidatus Acididesulfobacter diazotrophicus</name>
    <dbReference type="NCBI Taxonomy" id="2597226"/>
    <lineage>
        <taxon>Bacteria</taxon>
        <taxon>Deltaproteobacteria</taxon>
        <taxon>Candidatus Acidulodesulfobacterales</taxon>
        <taxon>Candidatus Acididesulfobacter</taxon>
    </lineage>
</organism>
<dbReference type="AlphaFoldDB" id="A0A519BLA0"/>
<accession>A0A519BLA0</accession>
<gene>
    <name evidence="3" type="ORF">EVG15_08255</name>
</gene>
<dbReference type="Proteomes" id="UP000319296">
    <property type="component" value="Unassembled WGS sequence"/>
</dbReference>
<dbReference type="PANTHER" id="PTHR33279:SF18">
    <property type="entry name" value="SULFUR CARRIER PROTEIN MJ0990-RELATED"/>
    <property type="match status" value="1"/>
</dbReference>
<dbReference type="SUPFAM" id="SSF64307">
    <property type="entry name" value="SirA-like"/>
    <property type="match status" value="1"/>
</dbReference>
<dbReference type="PANTHER" id="PTHR33279">
    <property type="entry name" value="SULFUR CARRIER PROTEIN YEDF-RELATED"/>
    <property type="match status" value="1"/>
</dbReference>
<dbReference type="InterPro" id="IPR036868">
    <property type="entry name" value="TusA-like_sf"/>
</dbReference>
<evidence type="ECO:0000256" key="1">
    <source>
        <dbReference type="ARBA" id="ARBA00008984"/>
    </source>
</evidence>
<dbReference type="GO" id="GO:0016740">
    <property type="term" value="F:transferase activity"/>
    <property type="evidence" value="ECO:0007669"/>
    <property type="project" value="UniProtKB-KW"/>
</dbReference>